<dbReference type="InterPro" id="IPR038718">
    <property type="entry name" value="SNF2-like_sf"/>
</dbReference>
<feature type="coiled-coil region" evidence="16">
    <location>
        <begin position="393"/>
        <end position="420"/>
    </location>
</feature>
<keyword evidence="16" id="KW-0175">Coiled coil</keyword>
<dbReference type="PROSITE" id="PS51192">
    <property type="entry name" value="HELICASE_ATP_BIND_1"/>
    <property type="match status" value="1"/>
</dbReference>
<evidence type="ECO:0000256" key="4">
    <source>
        <dbReference type="ARBA" id="ARBA00022553"/>
    </source>
</evidence>
<evidence type="ECO:0000256" key="5">
    <source>
        <dbReference type="ARBA" id="ARBA00022741"/>
    </source>
</evidence>
<dbReference type="Gene3D" id="3.40.50.10810">
    <property type="entry name" value="Tandem AAA-ATPase domain"/>
    <property type="match status" value="1"/>
</dbReference>
<feature type="region of interest" description="Disordered" evidence="17">
    <location>
        <begin position="1"/>
        <end position="113"/>
    </location>
</feature>
<dbReference type="InterPro" id="IPR050628">
    <property type="entry name" value="SNF2_RAD54_helicase_TF"/>
</dbReference>
<evidence type="ECO:0000256" key="14">
    <source>
        <dbReference type="ARBA" id="ARBA00079067"/>
    </source>
</evidence>
<dbReference type="GO" id="GO:0005524">
    <property type="term" value="F:ATP binding"/>
    <property type="evidence" value="ECO:0007669"/>
    <property type="project" value="UniProtKB-KW"/>
</dbReference>
<evidence type="ECO:0000256" key="2">
    <source>
        <dbReference type="ARBA" id="ARBA00007025"/>
    </source>
</evidence>
<dbReference type="SMART" id="SM00490">
    <property type="entry name" value="HELICc"/>
    <property type="match status" value="1"/>
</dbReference>
<feature type="compositionally biased region" description="Polar residues" evidence="17">
    <location>
        <begin position="54"/>
        <end position="68"/>
    </location>
</feature>
<evidence type="ECO:0000256" key="8">
    <source>
        <dbReference type="ARBA" id="ARBA00022840"/>
    </source>
</evidence>
<dbReference type="GO" id="GO:0016787">
    <property type="term" value="F:hydrolase activity"/>
    <property type="evidence" value="ECO:0007669"/>
    <property type="project" value="UniProtKB-KW"/>
</dbReference>
<dbReference type="SMART" id="SM00487">
    <property type="entry name" value="DEXDc"/>
    <property type="match status" value="1"/>
</dbReference>
<dbReference type="GO" id="GO:0005737">
    <property type="term" value="C:cytoplasm"/>
    <property type="evidence" value="ECO:0007669"/>
    <property type="project" value="UniProtKB-ARBA"/>
</dbReference>
<accession>A0A2H8TMC4</accession>
<dbReference type="InterPro" id="IPR000330">
    <property type="entry name" value="SNF2_N"/>
</dbReference>
<evidence type="ECO:0000256" key="17">
    <source>
        <dbReference type="SAM" id="MobiDB-lite"/>
    </source>
</evidence>
<dbReference type="GO" id="GO:0004386">
    <property type="term" value="F:helicase activity"/>
    <property type="evidence" value="ECO:0007669"/>
    <property type="project" value="UniProtKB-KW"/>
</dbReference>
<dbReference type="Gene3D" id="3.40.50.300">
    <property type="entry name" value="P-loop containing nucleotide triphosphate hydrolases"/>
    <property type="match status" value="1"/>
</dbReference>
<evidence type="ECO:0000313" key="20">
    <source>
        <dbReference type="EMBL" id="MBW15317.1"/>
    </source>
</evidence>
<evidence type="ECO:0000256" key="6">
    <source>
        <dbReference type="ARBA" id="ARBA00022801"/>
    </source>
</evidence>
<keyword evidence="6" id="KW-0378">Hydrolase</keyword>
<sequence>MKSSRSTSSKLTSRFARRLMSESSDDTDDGDSSNAHMDSARAEKAFSRRRRQAPTLNESNVKNNSAHIQSDRTLFRLSDTSDSEVSDQNSRIDEKQSFKYHDKTTSPDDSINESIFKPLRKNLAKYRNVLQSSDDEKSKNSNFDESSDNSSYTKSPSLIESDESGEECLLEEYMDKPTDKKNIISNESFKPLEKLKTKQALILDSSKESQTTTKSNIFNETNLILESDSEDNVVNSPHQIFQTPKNVSNHEEFHVETKLKNLSLIEPSDSDDDISAHQKSTVTSSKQYRPFIDDLKFSNTIYSLHDPISQSSILEYPKSDKVNIEQSSKIEKNENIIETIDLINDSPQTSKLYLPKHHNLKIDLTDKKFDETSCISPKEISTDNTKKLTSGDFQSLKMEKTRLEEILRRFTKNIANMKNTMKITNLNLLPDGGYKLKRAIIKEESALKDTRIQLNNVLKKLEDYPDQSKIPQKPHSYHLQTLDINNALTKKAAGNIDINAMGDKALNTYRTQQTMTLDVLNSLHKSLGTCPSSNILADDPQKLKVELMPHQKHAIAWLMWRESQKPRGGVLADDMGLGKTLTMISLVLKAYEAQEDQDEDSDTDDSFEDSNLNSFKGGTLIVCPSSLISQWENEVKSKVKPRVLDVIKYYGTNRESSARRLAKKNIVITTYHTVMWDQKNSKTSPLFQIKWCRIILDEAHTIRNHKSQTSVAVSSLSGINRWALTGTPIHNKEADFYALLKFIKCRPFDDWPVWKRWVGNNDDAGKNRLSLLVKALMLRRTKDQLKETTSFDLPPKTFHTVKIDLFNEEKDAYEKVLQFSSSLFATYLYEKADKENAVERGFPVNNKAKYLSQNSNDIFKDHPELDKLFKQLLNNKNIQAHHILVLILRLRQLCCHPCLLKNMLEDESLKVDGIQDIGDVDIVDHLSRMSIGVPSTEKDTIKNSNVIFKETWISSKIKAVCDMVKEKVLHTEDKAVIVSQWPSVLNLVNKQLSQYNVKTEIFSGAVPVLLRNKIISEFNKVNGGPKILLLSLTAGGVGLNLVVANHLFLVDIHWNPQLEAQACDRIYRVGQQKPVNVYKFICNNTIETSIQTIQTQKIEIANNIFGGYSNVEGTKITLEDLKQIFNINPNKVRT</sequence>
<dbReference type="Pfam" id="PF00176">
    <property type="entry name" value="SNF2-rel_dom"/>
    <property type="match status" value="1"/>
</dbReference>
<evidence type="ECO:0000256" key="16">
    <source>
        <dbReference type="SAM" id="Coils"/>
    </source>
</evidence>
<feature type="compositionally biased region" description="Low complexity" evidence="17">
    <location>
        <begin position="1"/>
        <end position="14"/>
    </location>
</feature>
<keyword evidence="8" id="KW-0067">ATP-binding</keyword>
<dbReference type="GO" id="GO:0008094">
    <property type="term" value="F:ATP-dependent activity, acting on DNA"/>
    <property type="evidence" value="ECO:0007669"/>
    <property type="project" value="UniProtKB-ARBA"/>
</dbReference>
<dbReference type="PANTHER" id="PTHR45626:SF50">
    <property type="entry name" value="TRANSCRIPTION TERMINATION FACTOR 2"/>
    <property type="match status" value="1"/>
</dbReference>
<evidence type="ECO:0000259" key="19">
    <source>
        <dbReference type="PROSITE" id="PS51194"/>
    </source>
</evidence>
<keyword evidence="11" id="KW-0804">Transcription</keyword>
<dbReference type="GO" id="GO:0006281">
    <property type="term" value="P:DNA repair"/>
    <property type="evidence" value="ECO:0007669"/>
    <property type="project" value="TreeGrafter"/>
</dbReference>
<feature type="domain" description="Helicase ATP-binding" evidence="18">
    <location>
        <begin position="560"/>
        <end position="746"/>
    </location>
</feature>
<organism evidence="20">
    <name type="scientific">Melanaphis sacchari</name>
    <dbReference type="NCBI Taxonomy" id="742174"/>
    <lineage>
        <taxon>Eukaryota</taxon>
        <taxon>Metazoa</taxon>
        <taxon>Ecdysozoa</taxon>
        <taxon>Arthropoda</taxon>
        <taxon>Hexapoda</taxon>
        <taxon>Insecta</taxon>
        <taxon>Pterygota</taxon>
        <taxon>Neoptera</taxon>
        <taxon>Paraneoptera</taxon>
        <taxon>Hemiptera</taxon>
        <taxon>Sternorrhyncha</taxon>
        <taxon>Aphidomorpha</taxon>
        <taxon>Aphidoidea</taxon>
        <taxon>Aphididae</taxon>
        <taxon>Aphidini</taxon>
        <taxon>Melanaphis</taxon>
    </lineage>
</organism>
<keyword evidence="9" id="KW-0805">Transcription regulation</keyword>
<evidence type="ECO:0000256" key="11">
    <source>
        <dbReference type="ARBA" id="ARBA00023163"/>
    </source>
</evidence>
<dbReference type="GO" id="GO:0006353">
    <property type="term" value="P:DNA-templated transcription termination"/>
    <property type="evidence" value="ECO:0007669"/>
    <property type="project" value="UniProtKB-KW"/>
</dbReference>
<keyword evidence="3" id="KW-0806">Transcription termination</keyword>
<keyword evidence="4" id="KW-0597">Phosphoprotein</keyword>
<name>A0A2H8TMC4_9HEMI</name>
<dbReference type="InterPro" id="IPR049730">
    <property type="entry name" value="SNF2/RAD54-like_C"/>
</dbReference>
<dbReference type="InterPro" id="IPR027417">
    <property type="entry name" value="P-loop_NTPase"/>
</dbReference>
<keyword evidence="10" id="KW-0238">DNA-binding</keyword>
<evidence type="ECO:0000256" key="15">
    <source>
        <dbReference type="ARBA" id="ARBA00082628"/>
    </source>
</evidence>
<evidence type="ECO:0000256" key="13">
    <source>
        <dbReference type="ARBA" id="ARBA00070113"/>
    </source>
</evidence>
<dbReference type="SUPFAM" id="SSF52540">
    <property type="entry name" value="P-loop containing nucleoside triphosphate hydrolases"/>
    <property type="match status" value="2"/>
</dbReference>
<comment type="subcellular location">
    <subcellularLocation>
        <location evidence="1">Nucleus</location>
    </subcellularLocation>
</comment>
<feature type="compositionally biased region" description="Low complexity" evidence="17">
    <location>
        <begin position="140"/>
        <end position="151"/>
    </location>
</feature>
<feature type="region of interest" description="Disordered" evidence="17">
    <location>
        <begin position="130"/>
        <end position="165"/>
    </location>
</feature>
<dbReference type="CDD" id="cd18793">
    <property type="entry name" value="SF2_C_SNF"/>
    <property type="match status" value="1"/>
</dbReference>
<reference evidence="20" key="1">
    <citation type="submission" date="2017-10" db="EMBL/GenBank/DDBJ databases">
        <title>Transcriptome Assembly of Sugarcane Aphid Adults.</title>
        <authorList>
            <person name="Scully E.D."/>
            <person name="Palmer N.A."/>
            <person name="Geib S.M."/>
            <person name="Sarath G."/>
            <person name="Sattler S.E."/>
        </authorList>
    </citation>
    <scope>NUCLEOTIDE SEQUENCE</scope>
    <source>
        <tissue evidence="20">Whole body</tissue>
    </source>
</reference>
<dbReference type="FunFam" id="3.40.50.10810:FF:000043">
    <property type="entry name" value="Transcription termination factor 2"/>
    <property type="match status" value="1"/>
</dbReference>
<evidence type="ECO:0000256" key="1">
    <source>
        <dbReference type="ARBA" id="ARBA00004123"/>
    </source>
</evidence>
<dbReference type="OrthoDB" id="423559at2759"/>
<gene>
    <name evidence="20" type="primary">lds_8</name>
</gene>
<evidence type="ECO:0000259" key="18">
    <source>
        <dbReference type="PROSITE" id="PS51192"/>
    </source>
</evidence>
<keyword evidence="12" id="KW-0539">Nucleus</keyword>
<evidence type="ECO:0000256" key="12">
    <source>
        <dbReference type="ARBA" id="ARBA00023242"/>
    </source>
</evidence>
<feature type="compositionally biased region" description="Basic and acidic residues" evidence="17">
    <location>
        <begin position="90"/>
        <end position="106"/>
    </location>
</feature>
<dbReference type="GO" id="GO:0005634">
    <property type="term" value="C:nucleus"/>
    <property type="evidence" value="ECO:0007669"/>
    <property type="project" value="UniProtKB-SubCell"/>
</dbReference>
<dbReference type="GO" id="GO:0003677">
    <property type="term" value="F:DNA binding"/>
    <property type="evidence" value="ECO:0007669"/>
    <property type="project" value="UniProtKB-KW"/>
</dbReference>
<proteinExistence type="inferred from homology"/>
<feature type="domain" description="Helicase C-terminal" evidence="19">
    <location>
        <begin position="956"/>
        <end position="1122"/>
    </location>
</feature>
<keyword evidence="5" id="KW-0547">Nucleotide-binding</keyword>
<comment type="similarity">
    <text evidence="2">Belongs to the SNF2/RAD54 helicase family.</text>
</comment>
<protein>
    <recommendedName>
        <fullName evidence="13">Transcription termination factor 2</fullName>
    </recommendedName>
    <alternativeName>
        <fullName evidence="15">RNA polymerase II termination factor</fullName>
    </alternativeName>
    <alternativeName>
        <fullName evidence="14">Transcription release factor 2</fullName>
    </alternativeName>
</protein>
<dbReference type="EMBL" id="GFXV01003512">
    <property type="protein sequence ID" value="MBW15317.1"/>
    <property type="molecule type" value="Transcribed_RNA"/>
</dbReference>
<dbReference type="AlphaFoldDB" id="A0A2H8TMC4"/>
<evidence type="ECO:0000256" key="7">
    <source>
        <dbReference type="ARBA" id="ARBA00022806"/>
    </source>
</evidence>
<dbReference type="Pfam" id="PF00271">
    <property type="entry name" value="Helicase_C"/>
    <property type="match status" value="1"/>
</dbReference>
<keyword evidence="7" id="KW-0347">Helicase</keyword>
<evidence type="ECO:0000256" key="10">
    <source>
        <dbReference type="ARBA" id="ARBA00023125"/>
    </source>
</evidence>
<dbReference type="PROSITE" id="PS51194">
    <property type="entry name" value="HELICASE_CTER"/>
    <property type="match status" value="1"/>
</dbReference>
<evidence type="ECO:0000256" key="3">
    <source>
        <dbReference type="ARBA" id="ARBA00022472"/>
    </source>
</evidence>
<dbReference type="InterPro" id="IPR014001">
    <property type="entry name" value="Helicase_ATP-bd"/>
</dbReference>
<dbReference type="InterPro" id="IPR001650">
    <property type="entry name" value="Helicase_C-like"/>
</dbReference>
<evidence type="ECO:0000256" key="9">
    <source>
        <dbReference type="ARBA" id="ARBA00023015"/>
    </source>
</evidence>
<dbReference type="PANTHER" id="PTHR45626">
    <property type="entry name" value="TRANSCRIPTION TERMINATION FACTOR 2-RELATED"/>
    <property type="match status" value="1"/>
</dbReference>